<evidence type="ECO:0000313" key="2">
    <source>
        <dbReference type="Proteomes" id="UP000807469"/>
    </source>
</evidence>
<dbReference type="PANTHER" id="PTHR15907">
    <property type="entry name" value="DUF614 FAMILY PROTEIN-RELATED"/>
    <property type="match status" value="1"/>
</dbReference>
<protein>
    <submittedName>
        <fullName evidence="1">Uncharacterized protein</fullName>
    </submittedName>
</protein>
<dbReference type="NCBIfam" id="TIGR01571">
    <property type="entry name" value="A_thal_Cys_rich"/>
    <property type="match status" value="1"/>
</dbReference>
<name>A0A9P5YR53_9AGAR</name>
<accession>A0A9P5YR53</accession>
<dbReference type="EMBL" id="MU155407">
    <property type="protein sequence ID" value="KAF9473937.1"/>
    <property type="molecule type" value="Genomic_DNA"/>
</dbReference>
<reference evidence="1" key="1">
    <citation type="submission" date="2020-11" db="EMBL/GenBank/DDBJ databases">
        <authorList>
            <consortium name="DOE Joint Genome Institute"/>
            <person name="Ahrendt S."/>
            <person name="Riley R."/>
            <person name="Andreopoulos W."/>
            <person name="Labutti K."/>
            <person name="Pangilinan J."/>
            <person name="Ruiz-Duenas F.J."/>
            <person name="Barrasa J.M."/>
            <person name="Sanchez-Garcia M."/>
            <person name="Camarero S."/>
            <person name="Miyauchi S."/>
            <person name="Serrano A."/>
            <person name="Linde D."/>
            <person name="Babiker R."/>
            <person name="Drula E."/>
            <person name="Ayuso-Fernandez I."/>
            <person name="Pacheco R."/>
            <person name="Padilla G."/>
            <person name="Ferreira P."/>
            <person name="Barriuso J."/>
            <person name="Kellner H."/>
            <person name="Castanera R."/>
            <person name="Alfaro M."/>
            <person name="Ramirez L."/>
            <person name="Pisabarro A.G."/>
            <person name="Kuo A."/>
            <person name="Tritt A."/>
            <person name="Lipzen A."/>
            <person name="He G."/>
            <person name="Yan M."/>
            <person name="Ng V."/>
            <person name="Cullen D."/>
            <person name="Martin F."/>
            <person name="Rosso M.-N."/>
            <person name="Henrissat B."/>
            <person name="Hibbett D."/>
            <person name="Martinez A.T."/>
            <person name="Grigoriev I.V."/>
        </authorList>
    </citation>
    <scope>NUCLEOTIDE SEQUENCE</scope>
    <source>
        <strain evidence="1">CIRM-BRFM 674</strain>
    </source>
</reference>
<evidence type="ECO:0000313" key="1">
    <source>
        <dbReference type="EMBL" id="KAF9473937.1"/>
    </source>
</evidence>
<proteinExistence type="predicted"/>
<dbReference type="Pfam" id="PF04749">
    <property type="entry name" value="PLAC8"/>
    <property type="match status" value="1"/>
</dbReference>
<dbReference type="AlphaFoldDB" id="A0A9P5YR53"/>
<keyword evidence="2" id="KW-1185">Reference proteome</keyword>
<dbReference type="Proteomes" id="UP000807469">
    <property type="component" value="Unassembled WGS sequence"/>
</dbReference>
<gene>
    <name evidence="1" type="ORF">BDN70DRAFT_963009</name>
</gene>
<sequence length="150" mass="17087">MRVLAGNRNPRGMPYAADGKREWSTDLCLFCDHNIGTWCKALWCPCVVYGRNKARIENLYAEEKVHPNYGGTCSWNCVLHASLSACLFGWAIQIPNRASVRRRYNIDGDWLGDCAAAFFCSPCELSQESRELDLEEQNFGEPESWAMVER</sequence>
<dbReference type="InterPro" id="IPR006461">
    <property type="entry name" value="PLAC_motif_containing"/>
</dbReference>
<dbReference type="OrthoDB" id="1045822at2759"/>
<organism evidence="1 2">
    <name type="scientific">Pholiota conissans</name>
    <dbReference type="NCBI Taxonomy" id="109636"/>
    <lineage>
        <taxon>Eukaryota</taxon>
        <taxon>Fungi</taxon>
        <taxon>Dikarya</taxon>
        <taxon>Basidiomycota</taxon>
        <taxon>Agaricomycotina</taxon>
        <taxon>Agaricomycetes</taxon>
        <taxon>Agaricomycetidae</taxon>
        <taxon>Agaricales</taxon>
        <taxon>Agaricineae</taxon>
        <taxon>Strophariaceae</taxon>
        <taxon>Pholiota</taxon>
    </lineage>
</organism>
<comment type="caution">
    <text evidence="1">The sequence shown here is derived from an EMBL/GenBank/DDBJ whole genome shotgun (WGS) entry which is preliminary data.</text>
</comment>